<protein>
    <recommendedName>
        <fullName evidence="4">Zn(2)-C6 fungal-type domain-containing protein</fullName>
    </recommendedName>
</protein>
<dbReference type="InterPro" id="IPR036864">
    <property type="entry name" value="Zn2-C6_fun-type_DNA-bd_sf"/>
</dbReference>
<feature type="compositionally biased region" description="Basic and acidic residues" evidence="3">
    <location>
        <begin position="124"/>
        <end position="147"/>
    </location>
</feature>
<organism evidence="5 6">
    <name type="scientific">Coniella lustricola</name>
    <dbReference type="NCBI Taxonomy" id="2025994"/>
    <lineage>
        <taxon>Eukaryota</taxon>
        <taxon>Fungi</taxon>
        <taxon>Dikarya</taxon>
        <taxon>Ascomycota</taxon>
        <taxon>Pezizomycotina</taxon>
        <taxon>Sordariomycetes</taxon>
        <taxon>Sordariomycetidae</taxon>
        <taxon>Diaporthales</taxon>
        <taxon>Schizoparmaceae</taxon>
        <taxon>Coniella</taxon>
    </lineage>
</organism>
<dbReference type="GO" id="GO:0008270">
    <property type="term" value="F:zinc ion binding"/>
    <property type="evidence" value="ECO:0007669"/>
    <property type="project" value="InterPro"/>
</dbReference>
<dbReference type="SMART" id="SM00066">
    <property type="entry name" value="GAL4"/>
    <property type="match status" value="1"/>
</dbReference>
<feature type="compositionally biased region" description="Basic residues" evidence="3">
    <location>
        <begin position="111"/>
        <end position="122"/>
    </location>
</feature>
<dbReference type="OrthoDB" id="271595at2759"/>
<keyword evidence="2" id="KW-0539">Nucleus</keyword>
<dbReference type="Proteomes" id="UP000241462">
    <property type="component" value="Unassembled WGS sequence"/>
</dbReference>
<evidence type="ECO:0000259" key="4">
    <source>
        <dbReference type="PROSITE" id="PS50048"/>
    </source>
</evidence>
<keyword evidence="6" id="KW-1185">Reference proteome</keyword>
<evidence type="ECO:0000256" key="1">
    <source>
        <dbReference type="ARBA" id="ARBA00022723"/>
    </source>
</evidence>
<reference evidence="5 6" key="1">
    <citation type="journal article" date="2018" name="Mycol. Prog.">
        <title>Coniella lustricola, a new species from submerged detritus.</title>
        <authorList>
            <person name="Raudabaugh D.B."/>
            <person name="Iturriaga T."/>
            <person name="Carver A."/>
            <person name="Mondo S."/>
            <person name="Pangilinan J."/>
            <person name="Lipzen A."/>
            <person name="He G."/>
            <person name="Amirebrahimi M."/>
            <person name="Grigoriev I.V."/>
            <person name="Miller A.N."/>
        </authorList>
    </citation>
    <scope>NUCLEOTIDE SEQUENCE [LARGE SCALE GENOMIC DNA]</scope>
    <source>
        <strain evidence="5 6">B22-T-1</strain>
    </source>
</reference>
<feature type="region of interest" description="Disordered" evidence="3">
    <location>
        <begin position="1"/>
        <end position="78"/>
    </location>
</feature>
<dbReference type="InParanoid" id="A0A2T3AIB4"/>
<evidence type="ECO:0000313" key="5">
    <source>
        <dbReference type="EMBL" id="PSR99189.1"/>
    </source>
</evidence>
<evidence type="ECO:0000256" key="2">
    <source>
        <dbReference type="ARBA" id="ARBA00023242"/>
    </source>
</evidence>
<dbReference type="Pfam" id="PF00172">
    <property type="entry name" value="Zn_clus"/>
    <property type="match status" value="1"/>
</dbReference>
<dbReference type="InterPro" id="IPR001138">
    <property type="entry name" value="Zn2Cys6_DnaBD"/>
</dbReference>
<feature type="compositionally biased region" description="Gly residues" evidence="3">
    <location>
        <begin position="840"/>
        <end position="857"/>
    </location>
</feature>
<gene>
    <name evidence="5" type="ORF">BD289DRAFT_46373</name>
</gene>
<feature type="compositionally biased region" description="Polar residues" evidence="3">
    <location>
        <begin position="150"/>
        <end position="166"/>
    </location>
</feature>
<accession>A0A2T3AIB4</accession>
<dbReference type="PANTHER" id="PTHR31668">
    <property type="entry name" value="GLUCOSE TRANSPORT TRANSCRIPTION REGULATOR RGT1-RELATED-RELATED"/>
    <property type="match status" value="1"/>
</dbReference>
<feature type="compositionally biased region" description="Polar residues" evidence="3">
    <location>
        <begin position="431"/>
        <end position="456"/>
    </location>
</feature>
<dbReference type="GO" id="GO:0006351">
    <property type="term" value="P:DNA-templated transcription"/>
    <property type="evidence" value="ECO:0007669"/>
    <property type="project" value="InterPro"/>
</dbReference>
<proteinExistence type="predicted"/>
<feature type="region of interest" description="Disordered" evidence="3">
    <location>
        <begin position="718"/>
        <end position="756"/>
    </location>
</feature>
<dbReference type="InterPro" id="IPR050797">
    <property type="entry name" value="Carb_Metab_Trans_Reg"/>
</dbReference>
<sequence length="868" mass="94344">MPAVMMMMKTEDDHPSDLVSSVPPVSAAESSDELDFATLPASALADPSFSSSAPAAPHHGSSASTSPTKQQQSISKRTVCDHCRRRRIRCDGQFPCQQCINATLLCKRDHVPRKRGPKRGHGRVINELRARESKDKDSRDNSPELEPRLSISQAPQDISWRNNATDPRNGPEPTSLFTSDQYRPLHRPHLQLIPRCVDLYYEHIYPIMPLLYMPTIRAVITKQMTAPEKNLIYALCALVCMHMSGKSLHVDGPASWEEAGRFFLDECVSNRQSYDYMEDASVSAVISSFWLSTSFFEINQNRKSWLYLREALTLAQDMGLHDDASYAGLPPEEALCRQRVFWILFVTERSFAILRNKPITFKKTPSLPTTRHTYESPDIHTGFLQLVSSYTPLDESFVSAWNDGSDPRVSATTYLALQNLLAQPPVFLQRSRASTPSSDSQPTFSAPVTAAPSASGSDEEADIEIVQSEPTAIQKADLLITQQWLRLIVWQSSFRQSLLSWTAPHDSMHFAFPLAIARSTANVLQSLPSSAVEVHGMGIFEKIFEIGTWCMNVLGAIDRASVAGTPISGIRGVMGMDFIGTSDLGVLGVSRKGVAIDPLEFFVRTLSATPNSRTQFAERLLMFAQERPGGMRMALTPSLNSPVLPPENIPWPNFGSLSSANSDVQMGNVLGEVGKDKDDVDAADNVWAMGRPLDLDAGPSSQMNSLLGEPILNLNNSFSSAAGPSTTNPFTSTSGSGTNTPSTASQRQMNSSLSMPSLNTSLPFANWANDVTAASADWSYDLTSPTLEPNTFSADLASYGSGTGTPAGTITPGIFSRQSSGESLYQYQVRRPPPQFGTSLDGGGGSGDGRGSGGGGRNSNSSIGMTND</sequence>
<feature type="region of interest" description="Disordered" evidence="3">
    <location>
        <begin position="828"/>
        <end position="868"/>
    </location>
</feature>
<dbReference type="GO" id="GO:0003677">
    <property type="term" value="F:DNA binding"/>
    <property type="evidence" value="ECO:0007669"/>
    <property type="project" value="InterPro"/>
</dbReference>
<feature type="domain" description="Zn(2)-C6 fungal-type" evidence="4">
    <location>
        <begin position="79"/>
        <end position="108"/>
    </location>
</feature>
<dbReference type="InterPro" id="IPR007219">
    <property type="entry name" value="XnlR_reg_dom"/>
</dbReference>
<dbReference type="EMBL" id="KZ678385">
    <property type="protein sequence ID" value="PSR99189.1"/>
    <property type="molecule type" value="Genomic_DNA"/>
</dbReference>
<feature type="region of interest" description="Disordered" evidence="3">
    <location>
        <begin position="111"/>
        <end position="180"/>
    </location>
</feature>
<evidence type="ECO:0000313" key="6">
    <source>
        <dbReference type="Proteomes" id="UP000241462"/>
    </source>
</evidence>
<dbReference type="PROSITE" id="PS50048">
    <property type="entry name" value="ZN2_CY6_FUNGAL_2"/>
    <property type="match status" value="1"/>
</dbReference>
<name>A0A2T3AIB4_9PEZI</name>
<feature type="compositionally biased region" description="Polar residues" evidence="3">
    <location>
        <begin position="744"/>
        <end position="756"/>
    </location>
</feature>
<dbReference type="STRING" id="2025994.A0A2T3AIB4"/>
<dbReference type="AlphaFoldDB" id="A0A2T3AIB4"/>
<feature type="region of interest" description="Disordered" evidence="3">
    <location>
        <begin position="431"/>
        <end position="461"/>
    </location>
</feature>
<dbReference type="Pfam" id="PF04082">
    <property type="entry name" value="Fungal_trans"/>
    <property type="match status" value="1"/>
</dbReference>
<dbReference type="CDD" id="cd00067">
    <property type="entry name" value="GAL4"/>
    <property type="match status" value="1"/>
</dbReference>
<feature type="compositionally biased region" description="Low complexity" evidence="3">
    <location>
        <begin position="40"/>
        <end position="67"/>
    </location>
</feature>
<feature type="compositionally biased region" description="Low complexity" evidence="3">
    <location>
        <begin position="723"/>
        <end position="743"/>
    </location>
</feature>
<dbReference type="GO" id="GO:0000981">
    <property type="term" value="F:DNA-binding transcription factor activity, RNA polymerase II-specific"/>
    <property type="evidence" value="ECO:0007669"/>
    <property type="project" value="InterPro"/>
</dbReference>
<dbReference type="SUPFAM" id="SSF57701">
    <property type="entry name" value="Zn2/Cys6 DNA-binding domain"/>
    <property type="match status" value="1"/>
</dbReference>
<dbReference type="PROSITE" id="PS00463">
    <property type="entry name" value="ZN2_CY6_FUNGAL_1"/>
    <property type="match status" value="1"/>
</dbReference>
<evidence type="ECO:0000256" key="3">
    <source>
        <dbReference type="SAM" id="MobiDB-lite"/>
    </source>
</evidence>
<keyword evidence="1" id="KW-0479">Metal-binding</keyword>
<feature type="compositionally biased region" description="Low complexity" evidence="3">
    <location>
        <begin position="17"/>
        <end position="29"/>
    </location>
</feature>
<dbReference type="PANTHER" id="PTHR31668:SF29">
    <property type="entry name" value="ZN(2)-C6 FUNGAL-TYPE DOMAIN-CONTAINING PROTEIN"/>
    <property type="match status" value="1"/>
</dbReference>
<dbReference type="Gene3D" id="4.10.240.10">
    <property type="entry name" value="Zn(2)-C6 fungal-type DNA-binding domain"/>
    <property type="match status" value="1"/>
</dbReference>
<dbReference type="CDD" id="cd12148">
    <property type="entry name" value="fungal_TF_MHR"/>
    <property type="match status" value="1"/>
</dbReference>